<dbReference type="InterPro" id="IPR029149">
    <property type="entry name" value="Creatin/AminoP/Spt16_N"/>
</dbReference>
<accession>A0ABZ0L670</accession>
<dbReference type="Gene3D" id="3.90.230.10">
    <property type="entry name" value="Creatinase/methionine aminopeptidase superfamily"/>
    <property type="match status" value="1"/>
</dbReference>
<reference evidence="3 4" key="1">
    <citation type="submission" date="2023-06" db="EMBL/GenBank/DDBJ databases">
        <title>Sporosarcina sp. nov., isolated from Korean tranditional fermented seafood 'Jeotgal'.</title>
        <authorList>
            <person name="Yang A.I."/>
            <person name="Shin N.-R."/>
        </authorList>
    </citation>
    <scope>NUCLEOTIDE SEQUENCE [LARGE SCALE GENOMIC DNA]</scope>
    <source>
        <strain evidence="3 4">T2O-4</strain>
    </source>
</reference>
<dbReference type="RefSeq" id="WP_317968765.1">
    <property type="nucleotide sequence ID" value="NZ_CP129118.1"/>
</dbReference>
<feature type="domain" description="Creatinase N-terminal" evidence="2">
    <location>
        <begin position="7"/>
        <end position="129"/>
    </location>
</feature>
<dbReference type="InterPro" id="IPR000994">
    <property type="entry name" value="Pept_M24"/>
</dbReference>
<evidence type="ECO:0000259" key="1">
    <source>
        <dbReference type="Pfam" id="PF00557"/>
    </source>
</evidence>
<dbReference type="Gene3D" id="3.40.350.10">
    <property type="entry name" value="Creatinase/prolidase N-terminal domain"/>
    <property type="match status" value="1"/>
</dbReference>
<feature type="domain" description="Peptidase M24" evidence="1">
    <location>
        <begin position="139"/>
        <end position="340"/>
    </location>
</feature>
<dbReference type="InterPro" id="IPR001714">
    <property type="entry name" value="Pept_M24_MAP"/>
</dbReference>
<evidence type="ECO:0000313" key="3">
    <source>
        <dbReference type="EMBL" id="WOV88072.1"/>
    </source>
</evidence>
<name>A0ABZ0L670_9BACL</name>
<dbReference type="InterPro" id="IPR050659">
    <property type="entry name" value="Peptidase_M24B"/>
</dbReference>
<sequence length="357" mass="40300">MFDVKHSQLQNLMNEKQLDGVFIHSYENRRYFTGFTGSNGVYYYDGHEDYLWTDQRYTLQATEQAAFCTVEVANGPMDQFYASKLPERLKGRVGFESTEMSVSQFEGFKKMIPHVEWVPLQSEFLTIRARKSKEELSVIKKSIQASDQAFKQLLKNIHIGMTELDVRNELEYLMLKGGHEGPAFGTIVAFGERAALPHAVPTTRKLKENEYVLIDFGINYEGYMSDMTRTIAVGEIDNESSKVFELTLKALESSIKAVRPGVTGSQLDAIARDIFEEAGLEKYSLRGLGHGVGLQIHESPRIVQNGTDIVEEGMVFTIEPGIYIPNQVGVRIEDIVYVTEEGCDVLTTTPRRIELAI</sequence>
<dbReference type="InterPro" id="IPR000587">
    <property type="entry name" value="Creatinase_N"/>
</dbReference>
<dbReference type="SUPFAM" id="SSF53092">
    <property type="entry name" value="Creatinase/prolidase N-terminal domain"/>
    <property type="match status" value="1"/>
</dbReference>
<protein>
    <submittedName>
        <fullName evidence="3">Xaa-Pro peptidase family protein</fullName>
    </submittedName>
</protein>
<dbReference type="Proteomes" id="UP001303902">
    <property type="component" value="Chromosome"/>
</dbReference>
<evidence type="ECO:0000313" key="4">
    <source>
        <dbReference type="Proteomes" id="UP001303902"/>
    </source>
</evidence>
<dbReference type="PANTHER" id="PTHR46112:SF2">
    <property type="entry name" value="XAA-PRO AMINOPEPTIDASE P-RELATED"/>
    <property type="match status" value="1"/>
</dbReference>
<gene>
    <name evidence="3" type="ORF">QWT69_02815</name>
</gene>
<dbReference type="EMBL" id="CP129118">
    <property type="protein sequence ID" value="WOV88072.1"/>
    <property type="molecule type" value="Genomic_DNA"/>
</dbReference>
<dbReference type="PRINTS" id="PR00599">
    <property type="entry name" value="MAPEPTIDASE"/>
</dbReference>
<dbReference type="SUPFAM" id="SSF55920">
    <property type="entry name" value="Creatinase/aminopeptidase"/>
    <property type="match status" value="1"/>
</dbReference>
<proteinExistence type="predicted"/>
<evidence type="ECO:0000259" key="2">
    <source>
        <dbReference type="Pfam" id="PF01321"/>
    </source>
</evidence>
<dbReference type="CDD" id="cd01092">
    <property type="entry name" value="APP-like"/>
    <property type="match status" value="1"/>
</dbReference>
<dbReference type="Pfam" id="PF01321">
    <property type="entry name" value="Creatinase_N"/>
    <property type="match status" value="1"/>
</dbReference>
<organism evidence="3 4">
    <name type="scientific">Sporosarcina oncorhynchi</name>
    <dbReference type="NCBI Taxonomy" id="3056444"/>
    <lineage>
        <taxon>Bacteria</taxon>
        <taxon>Bacillati</taxon>
        <taxon>Bacillota</taxon>
        <taxon>Bacilli</taxon>
        <taxon>Bacillales</taxon>
        <taxon>Caryophanaceae</taxon>
        <taxon>Sporosarcina</taxon>
    </lineage>
</organism>
<dbReference type="Pfam" id="PF00557">
    <property type="entry name" value="Peptidase_M24"/>
    <property type="match status" value="1"/>
</dbReference>
<keyword evidence="4" id="KW-1185">Reference proteome</keyword>
<dbReference type="InterPro" id="IPR036005">
    <property type="entry name" value="Creatinase/aminopeptidase-like"/>
</dbReference>
<dbReference type="PANTHER" id="PTHR46112">
    <property type="entry name" value="AMINOPEPTIDASE"/>
    <property type="match status" value="1"/>
</dbReference>